<dbReference type="EC" id="2.1.1.173" evidence="6"/>
<dbReference type="Gene3D" id="3.40.50.150">
    <property type="entry name" value="Vaccinia Virus protein VP39"/>
    <property type="match status" value="2"/>
</dbReference>
<dbReference type="NCBIfam" id="NF008748">
    <property type="entry name" value="PRK11783.1"/>
    <property type="match status" value="1"/>
</dbReference>
<dbReference type="PROSITE" id="PS51165">
    <property type="entry name" value="THUMP"/>
    <property type="match status" value="1"/>
</dbReference>
<dbReference type="Proteomes" id="UP000245887">
    <property type="component" value="Unassembled WGS sequence"/>
</dbReference>
<dbReference type="InterPro" id="IPR000241">
    <property type="entry name" value="RlmKL-like_Mtase"/>
</dbReference>
<evidence type="ECO:0000256" key="2">
    <source>
        <dbReference type="ARBA" id="ARBA00022552"/>
    </source>
</evidence>
<evidence type="ECO:0000256" key="4">
    <source>
        <dbReference type="ARBA" id="ARBA00022679"/>
    </source>
</evidence>
<dbReference type="InterPro" id="IPR004114">
    <property type="entry name" value="THUMP_dom"/>
</dbReference>
<organism evidence="9 10">
    <name type="scientific">Tamilnaduibacter salinus</name>
    <dbReference type="NCBI Taxonomy" id="1484056"/>
    <lineage>
        <taxon>Bacteria</taxon>
        <taxon>Pseudomonadati</taxon>
        <taxon>Pseudomonadota</taxon>
        <taxon>Gammaproteobacteria</taxon>
        <taxon>Pseudomonadales</taxon>
        <taxon>Marinobacteraceae</taxon>
        <taxon>Tamilnaduibacter</taxon>
    </lineage>
</organism>
<dbReference type="CDD" id="cd02440">
    <property type="entry name" value="AdoMet_MTases"/>
    <property type="match status" value="1"/>
</dbReference>
<comment type="function">
    <text evidence="6">Specifically methylates the guanine in position 2445 (m2G2445) and the guanine in position 2069 (m7G2069) of 23S rRNA.</text>
</comment>
<comment type="caution">
    <text evidence="9">The sequence shown here is derived from an EMBL/GenBank/DDBJ whole genome shotgun (WGS) entry which is preliminary data.</text>
</comment>
<evidence type="ECO:0000313" key="10">
    <source>
        <dbReference type="Proteomes" id="UP000245887"/>
    </source>
</evidence>
<sequence length="724" mass="82290">MSESDLFITCPKGVEYLLEEELQVLGLTPVRQAPAGVWARGSLESVYRCCLWSRLANRVVLHLATVDATDGDALYDGVQQVDWRQHLSVSGRFLVTFLGSNKAIRNSQYGTQRTKDAVVDALRKPSGVRPGVDTRDPDLRITVRLHRDEAHIGLDLCGDSLHKRGYRTEKGQAPLRENLAAALLLRSGWPDIARQGGDLTDPMCGSGTLLIEGALMAMDQAPGLNREQFGFERWPGHQPMVWDRVLREAQERARNGRRTVRARLRGYDQDRRVIATAWRNIERAGLGDVVHVERRALSDFRNESRAASGLILTNPPYGERLKADGELAGVYEVLGNMVRSEAQGWRLGVFTGKPELGHAIGLRSDRQYRLFNGRIPAQLLLFDVQPANETRVRKPGEAEPVTPRIANRERADMFANRLRKNRKALGQWARKQGIECFRVYDADMPEYAMAIDCYGDRVHVQEYAPPKSVDPRSARERLGEALAMIPDVLGVSPEDVICKQRQRQVGRQQYEKQNRSGDRQVVMEGGCELLVNLKDYLDTGLFLDHRPIRQWIQRHASGGRFLNLFAYTGAASVHAAMGGARETLSVDMSRTYLDWARDNLQLNGLDEKAHRLEQADCLQWLSQRPEGADTGFDLIFMDPPTFSNSARMEDVLDIQRDHEWLVHRAMLRLAPGGVLIFSTNFRRFRLSDVISERYEVTDITRETIDRDFRRNERIHQCWRIRHDG</sequence>
<dbReference type="CDD" id="cd11715">
    <property type="entry name" value="THUMP_AdoMetMT"/>
    <property type="match status" value="1"/>
</dbReference>
<keyword evidence="2 6" id="KW-0698">rRNA processing</keyword>
<dbReference type="InterPro" id="IPR029063">
    <property type="entry name" value="SAM-dependent_MTases_sf"/>
</dbReference>
<comment type="catalytic activity">
    <reaction evidence="6">
        <text>guanosine(2445) in 23S rRNA + S-adenosyl-L-methionine = N(2)-methylguanosine(2445) in 23S rRNA + S-adenosyl-L-homocysteine + H(+)</text>
        <dbReference type="Rhea" id="RHEA:42740"/>
        <dbReference type="Rhea" id="RHEA-COMP:10215"/>
        <dbReference type="Rhea" id="RHEA-COMP:10216"/>
        <dbReference type="ChEBI" id="CHEBI:15378"/>
        <dbReference type="ChEBI" id="CHEBI:57856"/>
        <dbReference type="ChEBI" id="CHEBI:59789"/>
        <dbReference type="ChEBI" id="CHEBI:74269"/>
        <dbReference type="ChEBI" id="CHEBI:74481"/>
        <dbReference type="EC" id="2.1.1.173"/>
    </reaction>
</comment>
<dbReference type="InterPro" id="IPR017244">
    <property type="entry name" value="23SrRNA_methyltr_KL"/>
</dbReference>
<dbReference type="Pfam" id="PF22020">
    <property type="entry name" value="RlmL_1st"/>
    <property type="match status" value="1"/>
</dbReference>
<keyword evidence="7" id="KW-0694">RNA-binding</keyword>
<dbReference type="EMBL" id="QEKQ01000002">
    <property type="protein sequence ID" value="PVY78395.1"/>
    <property type="molecule type" value="Genomic_DNA"/>
</dbReference>
<evidence type="ECO:0000256" key="3">
    <source>
        <dbReference type="ARBA" id="ARBA00022603"/>
    </source>
</evidence>
<evidence type="ECO:0000313" key="9">
    <source>
        <dbReference type="EMBL" id="PVY78395.1"/>
    </source>
</evidence>
<dbReference type="GO" id="GO:0003723">
    <property type="term" value="F:RNA binding"/>
    <property type="evidence" value="ECO:0007669"/>
    <property type="project" value="UniProtKB-UniRule"/>
</dbReference>
<dbReference type="SUPFAM" id="SSF53335">
    <property type="entry name" value="S-adenosyl-L-methionine-dependent methyltransferases"/>
    <property type="match status" value="2"/>
</dbReference>
<dbReference type="InterPro" id="IPR054170">
    <property type="entry name" value="RlmL_1st"/>
</dbReference>
<keyword evidence="3 6" id="KW-0489">Methyltransferase</keyword>
<dbReference type="GO" id="GO:0052915">
    <property type="term" value="F:23S rRNA (guanine(2445)-N(2))-methyltransferase activity"/>
    <property type="evidence" value="ECO:0007669"/>
    <property type="project" value="UniProtKB-UniRule"/>
</dbReference>
<dbReference type="InterPro" id="IPR019614">
    <property type="entry name" value="SAM-dep_methyl-trfase"/>
</dbReference>
<keyword evidence="4 6" id="KW-0808">Transferase</keyword>
<comment type="subcellular location">
    <subcellularLocation>
        <location evidence="6">Cytoplasm</location>
    </subcellularLocation>
</comment>
<dbReference type="RefSeq" id="WP_116918566.1">
    <property type="nucleotide sequence ID" value="NZ_QEKQ01000002.1"/>
</dbReference>
<evidence type="ECO:0000256" key="7">
    <source>
        <dbReference type="PROSITE-ProRule" id="PRU00529"/>
    </source>
</evidence>
<dbReference type="SMART" id="SM00981">
    <property type="entry name" value="THUMP"/>
    <property type="match status" value="1"/>
</dbReference>
<dbReference type="Gene3D" id="3.30.750.80">
    <property type="entry name" value="RNA methyltransferase domain (HRMD) like"/>
    <property type="match status" value="1"/>
</dbReference>
<evidence type="ECO:0000256" key="1">
    <source>
        <dbReference type="ARBA" id="ARBA00022490"/>
    </source>
</evidence>
<evidence type="ECO:0000256" key="6">
    <source>
        <dbReference type="HAMAP-Rule" id="MF_01858"/>
    </source>
</evidence>
<evidence type="ECO:0000256" key="5">
    <source>
        <dbReference type="ARBA" id="ARBA00022691"/>
    </source>
</evidence>
<feature type="domain" description="THUMP" evidence="8">
    <location>
        <begin position="45"/>
        <end position="156"/>
    </location>
</feature>
<dbReference type="PIRSF" id="PIRSF037618">
    <property type="entry name" value="RNA_Mtase_bacteria_prd"/>
    <property type="match status" value="1"/>
</dbReference>
<comment type="catalytic activity">
    <reaction evidence="6">
        <text>guanosine(2069) in 23S rRNA + S-adenosyl-L-methionine = N(2)-methylguanosine(2069) in 23S rRNA + S-adenosyl-L-homocysteine + H(+)</text>
        <dbReference type="Rhea" id="RHEA:43772"/>
        <dbReference type="Rhea" id="RHEA-COMP:10688"/>
        <dbReference type="Rhea" id="RHEA-COMP:10689"/>
        <dbReference type="ChEBI" id="CHEBI:15378"/>
        <dbReference type="ChEBI" id="CHEBI:57856"/>
        <dbReference type="ChEBI" id="CHEBI:59789"/>
        <dbReference type="ChEBI" id="CHEBI:74269"/>
        <dbReference type="ChEBI" id="CHEBI:74481"/>
        <dbReference type="EC" id="2.1.1.264"/>
    </reaction>
</comment>
<dbReference type="GO" id="GO:0070043">
    <property type="term" value="F:rRNA (guanine-N7-)-methyltransferase activity"/>
    <property type="evidence" value="ECO:0007669"/>
    <property type="project" value="UniProtKB-UniRule"/>
</dbReference>
<dbReference type="InterPro" id="IPR053943">
    <property type="entry name" value="RlmKL-like_Mtase_CS"/>
</dbReference>
<dbReference type="PROSITE" id="PS00092">
    <property type="entry name" value="N6_MTASE"/>
    <property type="match status" value="1"/>
</dbReference>
<comment type="similarity">
    <text evidence="6">Belongs to the methyltransferase superfamily. RlmKL family.</text>
</comment>
<dbReference type="Pfam" id="PF01170">
    <property type="entry name" value="UPF0020"/>
    <property type="match status" value="1"/>
</dbReference>
<dbReference type="OrthoDB" id="9809404at2"/>
<proteinExistence type="inferred from homology"/>
<gene>
    <name evidence="6" type="primary">rlmL</name>
    <name evidence="9" type="ORF">C8D92_102441</name>
</gene>
<dbReference type="InterPro" id="IPR002052">
    <property type="entry name" value="DNA_methylase_N6_adenine_CS"/>
</dbReference>
<dbReference type="Pfam" id="PF02926">
    <property type="entry name" value="THUMP"/>
    <property type="match status" value="1"/>
</dbReference>
<evidence type="ECO:0000259" key="8">
    <source>
        <dbReference type="PROSITE" id="PS51165"/>
    </source>
</evidence>
<dbReference type="HAMAP" id="MF_01858">
    <property type="entry name" value="23SrRNA_methyltr_KL"/>
    <property type="match status" value="1"/>
</dbReference>
<dbReference type="PROSITE" id="PS01261">
    <property type="entry name" value="UPF0020"/>
    <property type="match status" value="1"/>
</dbReference>
<keyword evidence="5 6" id="KW-0949">S-adenosyl-L-methionine</keyword>
<reference evidence="9 10" key="1">
    <citation type="submission" date="2018-04" db="EMBL/GenBank/DDBJ databases">
        <title>Genomic Encyclopedia of Type Strains, Phase IV (KMG-IV): sequencing the most valuable type-strain genomes for metagenomic binning, comparative biology and taxonomic classification.</title>
        <authorList>
            <person name="Goeker M."/>
        </authorList>
    </citation>
    <scope>NUCLEOTIDE SEQUENCE [LARGE SCALE GENOMIC DNA]</scope>
    <source>
        <strain evidence="9 10">DSM 28688</strain>
    </source>
</reference>
<dbReference type="Gene3D" id="3.30.2130.30">
    <property type="match status" value="1"/>
</dbReference>
<accession>A0A2U1D026</accession>
<dbReference type="Pfam" id="PF10672">
    <property type="entry name" value="Methyltrans_SAM"/>
    <property type="match status" value="1"/>
</dbReference>
<dbReference type="PANTHER" id="PTHR47313">
    <property type="entry name" value="RIBOSOMAL RNA LARGE SUBUNIT METHYLTRANSFERASE K/L"/>
    <property type="match status" value="1"/>
</dbReference>
<dbReference type="EC" id="2.1.1.264" evidence="6"/>
<keyword evidence="1 6" id="KW-0963">Cytoplasm</keyword>
<name>A0A2U1D026_9GAMM</name>
<dbReference type="PANTHER" id="PTHR47313:SF1">
    <property type="entry name" value="RIBOSOMAL RNA LARGE SUBUNIT METHYLTRANSFERASE K_L"/>
    <property type="match status" value="1"/>
</dbReference>
<dbReference type="GO" id="GO:0005737">
    <property type="term" value="C:cytoplasm"/>
    <property type="evidence" value="ECO:0007669"/>
    <property type="project" value="UniProtKB-SubCell"/>
</dbReference>
<dbReference type="AlphaFoldDB" id="A0A2U1D026"/>
<protein>
    <recommendedName>
        <fullName evidence="6">Ribosomal RNA large subunit methyltransferase K/L</fullName>
    </recommendedName>
    <domain>
        <recommendedName>
            <fullName evidence="6">23S rRNA m2G2445 methyltransferase</fullName>
            <ecNumber evidence="6">2.1.1.173</ecNumber>
        </recommendedName>
        <alternativeName>
            <fullName evidence="6">rRNA (guanine-N(2)-)-methyltransferase RlmL</fullName>
        </alternativeName>
    </domain>
    <domain>
        <recommendedName>
            <fullName evidence="6">23S rRNA m7G2069 methyltransferase</fullName>
            <ecNumber evidence="6">2.1.1.264</ecNumber>
        </recommendedName>
        <alternativeName>
            <fullName evidence="6">rRNA (guanine-N(7)-)-methyltransferase RlmK</fullName>
        </alternativeName>
    </domain>
</protein>